<dbReference type="AlphaFoldDB" id="A0A078KKI2"/>
<organism evidence="3 4">
    <name type="scientific">[Clostridium] cellulosi</name>
    <dbReference type="NCBI Taxonomy" id="29343"/>
    <lineage>
        <taxon>Bacteria</taxon>
        <taxon>Bacillati</taxon>
        <taxon>Bacillota</taxon>
        <taxon>Clostridia</taxon>
        <taxon>Eubacteriales</taxon>
        <taxon>Oscillospiraceae</taxon>
        <taxon>Oscillospiraceae incertae sedis</taxon>
    </lineage>
</organism>
<gene>
    <name evidence="3" type="ORF">CCDG5_1074</name>
</gene>
<feature type="transmembrane region" description="Helical" evidence="2">
    <location>
        <begin position="45"/>
        <end position="65"/>
    </location>
</feature>
<proteinExistence type="predicted"/>
<dbReference type="InterPro" id="IPR006938">
    <property type="entry name" value="DUF624"/>
</dbReference>
<reference evidence="4" key="1">
    <citation type="submission" date="2014-07" db="EMBL/GenBank/DDBJ databases">
        <authorList>
            <person name="Wibberg D."/>
        </authorList>
    </citation>
    <scope>NUCLEOTIDE SEQUENCE [LARGE SCALE GENOMIC DNA]</scope>
    <source>
        <strain evidence="4">DG5</strain>
    </source>
</reference>
<dbReference type="Pfam" id="PF04854">
    <property type="entry name" value="DUF624"/>
    <property type="match status" value="1"/>
</dbReference>
<evidence type="ECO:0000313" key="3">
    <source>
        <dbReference type="EMBL" id="CDZ24191.1"/>
    </source>
</evidence>
<feature type="compositionally biased region" description="Acidic residues" evidence="1">
    <location>
        <begin position="253"/>
        <end position="262"/>
    </location>
</feature>
<feature type="transmembrane region" description="Helical" evidence="2">
    <location>
        <begin position="152"/>
        <end position="181"/>
    </location>
</feature>
<feature type="region of interest" description="Disordered" evidence="1">
    <location>
        <begin position="252"/>
        <end position="272"/>
    </location>
</feature>
<dbReference type="OrthoDB" id="1852280at2"/>
<name>A0A078KKI2_9FIRM</name>
<feature type="transmembrane region" description="Helical" evidence="2">
    <location>
        <begin position="188"/>
        <end position="216"/>
    </location>
</feature>
<feature type="transmembrane region" description="Helical" evidence="2">
    <location>
        <begin position="222"/>
        <end position="241"/>
    </location>
</feature>
<keyword evidence="2" id="KW-0472">Membrane</keyword>
<evidence type="ECO:0000313" key="4">
    <source>
        <dbReference type="Proteomes" id="UP000032431"/>
    </source>
</evidence>
<feature type="transmembrane region" description="Helical" evidence="2">
    <location>
        <begin position="119"/>
        <end position="140"/>
    </location>
</feature>
<dbReference type="KEGG" id="ccel:CCDG5_1074"/>
<feature type="transmembrane region" description="Helical" evidence="2">
    <location>
        <begin position="71"/>
        <end position="92"/>
    </location>
</feature>
<dbReference type="HOGENOM" id="CLU_081578_0_0_9"/>
<dbReference type="EMBL" id="LM995447">
    <property type="protein sequence ID" value="CDZ24191.1"/>
    <property type="molecule type" value="Genomic_DNA"/>
</dbReference>
<feature type="compositionally biased region" description="Basic and acidic residues" evidence="1">
    <location>
        <begin position="263"/>
        <end position="272"/>
    </location>
</feature>
<dbReference type="STRING" id="29343.CCDG5_1074"/>
<sequence>MGFLGFGNYAKPGRGVSKDEPKKKSFFLFFELYFRKFWKLIEVNMLYFVLCIPFFIPFILVNTYFPNPVLYYISMIPFIGIAVVTSGFTYVLRNFAREMPVFIWADFIDTMKKNWKQSLIIGTIDFVAFFIISFSLNFYYQQISTNNIFSIPFVLSILFTVIFVFMQYYIFPMLITFYLNIRQILKNAFIFAFAGLGYNIVITFFCGLLALVVYLFSPLTLFLIPFLILSTFGFIIVFNSWHVIDKYMMPKDEDSDNEDDEDIIFKDRGRER</sequence>
<protein>
    <submittedName>
        <fullName evidence="3">Putative membrane protein</fullName>
    </submittedName>
</protein>
<accession>A0A078KKI2</accession>
<evidence type="ECO:0000256" key="1">
    <source>
        <dbReference type="SAM" id="MobiDB-lite"/>
    </source>
</evidence>
<keyword evidence="4" id="KW-1185">Reference proteome</keyword>
<dbReference type="PATRIC" id="fig|29343.3.peg.1132"/>
<evidence type="ECO:0000256" key="2">
    <source>
        <dbReference type="SAM" id="Phobius"/>
    </source>
</evidence>
<dbReference type="Proteomes" id="UP000032431">
    <property type="component" value="Chromosome I"/>
</dbReference>
<keyword evidence="2" id="KW-0812">Transmembrane</keyword>
<keyword evidence="2" id="KW-1133">Transmembrane helix</keyword>